<dbReference type="EMBL" id="JAVNWW010000006">
    <property type="protein sequence ID" value="MDU0809494.1"/>
    <property type="molecule type" value="Genomic_DNA"/>
</dbReference>
<protein>
    <submittedName>
        <fullName evidence="6">AraC family transcriptional regulator</fullName>
    </submittedName>
</protein>
<evidence type="ECO:0000313" key="7">
    <source>
        <dbReference type="Proteomes" id="UP001249959"/>
    </source>
</evidence>
<dbReference type="Gene3D" id="1.10.10.60">
    <property type="entry name" value="Homeodomain-like"/>
    <property type="match status" value="1"/>
</dbReference>
<accession>A0ABU3TUE2</accession>
<feature type="transmembrane region" description="Helical" evidence="4">
    <location>
        <begin position="16"/>
        <end position="37"/>
    </location>
</feature>
<evidence type="ECO:0000256" key="3">
    <source>
        <dbReference type="ARBA" id="ARBA00023163"/>
    </source>
</evidence>
<evidence type="ECO:0000256" key="4">
    <source>
        <dbReference type="SAM" id="Phobius"/>
    </source>
</evidence>
<reference evidence="6 7" key="1">
    <citation type="submission" date="2023-09" db="EMBL/GenBank/DDBJ databases">
        <title>Aquirufa genomes.</title>
        <authorList>
            <person name="Pitt A."/>
        </authorList>
    </citation>
    <scope>NUCLEOTIDE SEQUENCE [LARGE SCALE GENOMIC DNA]</scope>
    <source>
        <strain evidence="6 7">LEOWEIH-7C</strain>
    </source>
</reference>
<dbReference type="SMART" id="SM00342">
    <property type="entry name" value="HTH_ARAC"/>
    <property type="match status" value="1"/>
</dbReference>
<organism evidence="6 7">
    <name type="scientific">Aquirufa regiilacus</name>
    <dbReference type="NCBI Taxonomy" id="3024868"/>
    <lineage>
        <taxon>Bacteria</taxon>
        <taxon>Pseudomonadati</taxon>
        <taxon>Bacteroidota</taxon>
        <taxon>Cytophagia</taxon>
        <taxon>Cytophagales</taxon>
        <taxon>Flectobacillaceae</taxon>
        <taxon>Aquirufa</taxon>
    </lineage>
</organism>
<dbReference type="PANTHER" id="PTHR43280">
    <property type="entry name" value="ARAC-FAMILY TRANSCRIPTIONAL REGULATOR"/>
    <property type="match status" value="1"/>
</dbReference>
<dbReference type="InterPro" id="IPR018060">
    <property type="entry name" value="HTH_AraC"/>
</dbReference>
<keyword evidence="2" id="KW-0238">DNA-binding</keyword>
<evidence type="ECO:0000259" key="5">
    <source>
        <dbReference type="PROSITE" id="PS01124"/>
    </source>
</evidence>
<keyword evidence="3" id="KW-0804">Transcription</keyword>
<dbReference type="SUPFAM" id="SSF46689">
    <property type="entry name" value="Homeodomain-like"/>
    <property type="match status" value="1"/>
</dbReference>
<evidence type="ECO:0000313" key="6">
    <source>
        <dbReference type="EMBL" id="MDU0809494.1"/>
    </source>
</evidence>
<dbReference type="InterPro" id="IPR009057">
    <property type="entry name" value="Homeodomain-like_sf"/>
</dbReference>
<keyword evidence="4" id="KW-0472">Membrane</keyword>
<keyword evidence="4" id="KW-0812">Transmembrane</keyword>
<dbReference type="InterPro" id="IPR018062">
    <property type="entry name" value="HTH_AraC-typ_CS"/>
</dbReference>
<sequence length="186" mass="21861">MLNTNLKMNNFPPLRYVSIFTVLTPIIILFFPNWLYANQINANQQNKWDLFLEKYLNHSISEVKKTDFITNDEEEDLARIMNYLKNEKKYLNPGLSIHEISKSLDIPQARVTYYFNKIIKTPFPKLRNQLRINHAIELISQNAHQSLSIEGIAMQSGFKNKSTFYLAFKDEKGMTPLEWISNKNLD</sequence>
<comment type="caution">
    <text evidence="6">The sequence shown here is derived from an EMBL/GenBank/DDBJ whole genome shotgun (WGS) entry which is preliminary data.</text>
</comment>
<dbReference type="PROSITE" id="PS01124">
    <property type="entry name" value="HTH_ARAC_FAMILY_2"/>
    <property type="match status" value="1"/>
</dbReference>
<evidence type="ECO:0000256" key="2">
    <source>
        <dbReference type="ARBA" id="ARBA00023125"/>
    </source>
</evidence>
<dbReference type="RefSeq" id="WP_315577583.1">
    <property type="nucleotide sequence ID" value="NZ_JARDXH010000009.1"/>
</dbReference>
<feature type="domain" description="HTH araC/xylS-type" evidence="5">
    <location>
        <begin position="78"/>
        <end position="182"/>
    </location>
</feature>
<dbReference type="PROSITE" id="PS00041">
    <property type="entry name" value="HTH_ARAC_FAMILY_1"/>
    <property type="match status" value="1"/>
</dbReference>
<keyword evidence="7" id="KW-1185">Reference proteome</keyword>
<gene>
    <name evidence="6" type="ORF">PQG45_10640</name>
</gene>
<name>A0ABU3TUE2_9BACT</name>
<keyword evidence="1" id="KW-0805">Transcription regulation</keyword>
<dbReference type="Pfam" id="PF12833">
    <property type="entry name" value="HTH_18"/>
    <property type="match status" value="1"/>
</dbReference>
<evidence type="ECO:0000256" key="1">
    <source>
        <dbReference type="ARBA" id="ARBA00023015"/>
    </source>
</evidence>
<dbReference type="PANTHER" id="PTHR43280:SF29">
    <property type="entry name" value="ARAC-FAMILY TRANSCRIPTIONAL REGULATOR"/>
    <property type="match status" value="1"/>
</dbReference>
<dbReference type="Proteomes" id="UP001249959">
    <property type="component" value="Unassembled WGS sequence"/>
</dbReference>
<proteinExistence type="predicted"/>
<keyword evidence="4" id="KW-1133">Transmembrane helix</keyword>